<dbReference type="InterPro" id="IPR032466">
    <property type="entry name" value="Metal_Hydrolase"/>
</dbReference>
<comment type="caution">
    <text evidence="1">The sequence shown here is derived from an EMBL/GenBank/DDBJ whole genome shotgun (WGS) entry which is preliminary data.</text>
</comment>
<keyword evidence="2" id="KW-1185">Reference proteome</keyword>
<dbReference type="Gene3D" id="3.20.20.140">
    <property type="entry name" value="Metal-dependent hydrolases"/>
    <property type="match status" value="1"/>
</dbReference>
<dbReference type="SUPFAM" id="SSF51556">
    <property type="entry name" value="Metallo-dependent hydrolases"/>
    <property type="match status" value="1"/>
</dbReference>
<dbReference type="RefSeq" id="WP_116687786.1">
    <property type="nucleotide sequence ID" value="NZ_CAWNYD010000006.1"/>
</dbReference>
<gene>
    <name evidence="1" type="ORF">DC094_14215</name>
</gene>
<organism evidence="1 2">
    <name type="scientific">Pelagibaculum spongiae</name>
    <dbReference type="NCBI Taxonomy" id="2080658"/>
    <lineage>
        <taxon>Bacteria</taxon>
        <taxon>Pseudomonadati</taxon>
        <taxon>Pseudomonadota</taxon>
        <taxon>Gammaproteobacteria</taxon>
        <taxon>Oceanospirillales</taxon>
        <taxon>Pelagibaculum</taxon>
    </lineage>
</organism>
<accession>A0A2V1GU73</accession>
<dbReference type="AlphaFoldDB" id="A0A2V1GU73"/>
<dbReference type="Proteomes" id="UP000244906">
    <property type="component" value="Unassembled WGS sequence"/>
</dbReference>
<evidence type="ECO:0000313" key="2">
    <source>
        <dbReference type="Proteomes" id="UP000244906"/>
    </source>
</evidence>
<dbReference type="OrthoDB" id="9765462at2"/>
<proteinExistence type="predicted"/>
<reference evidence="1 2" key="1">
    <citation type="submission" date="2018-04" db="EMBL/GenBank/DDBJ databases">
        <title>Thalassorhabdus spongiae gen. nov., sp. nov., isolated from a marine sponge in South-West Iceland.</title>
        <authorList>
            <person name="Knobloch S."/>
            <person name="Daussin A."/>
            <person name="Johannsson R."/>
            <person name="Marteinsson V.T."/>
        </authorList>
    </citation>
    <scope>NUCLEOTIDE SEQUENCE [LARGE SCALE GENOMIC DNA]</scope>
    <source>
        <strain evidence="1 2">Hp12</strain>
    </source>
</reference>
<evidence type="ECO:0000313" key="1">
    <source>
        <dbReference type="EMBL" id="PVZ67590.1"/>
    </source>
</evidence>
<name>A0A2V1GU73_9GAMM</name>
<sequence length="61" mass="6946">MHFKESGFGSIREYYYSGARQAAGVTTVIEMPLSQHLVMGRETFNFKLDIINKKSVVDFSL</sequence>
<protein>
    <submittedName>
        <fullName evidence="1">Uncharacterized protein</fullName>
    </submittedName>
</protein>
<dbReference type="EMBL" id="QDDL01000006">
    <property type="protein sequence ID" value="PVZ67590.1"/>
    <property type="molecule type" value="Genomic_DNA"/>
</dbReference>